<keyword evidence="9" id="KW-1185">Reference proteome</keyword>
<dbReference type="PROSITE" id="PS00622">
    <property type="entry name" value="HTH_LUXR_1"/>
    <property type="match status" value="1"/>
</dbReference>
<dbReference type="Proteomes" id="UP000615455">
    <property type="component" value="Unassembled WGS sequence"/>
</dbReference>
<sequence>MIPNHQPFRVLIVDDHPLARKAIRSMLEPVSDFYIVGEASSGEEAILLCGEVAPEVVLMDIHMSPMDGLEATRRIKQVYGAIRIIMLTVSDDVADLFTALQFGAQGYLLKNMDPDEWLTYLRALLDDNSEVARGMADKLFQRFRAPVSALTEGPTPSMLTSREQEITTYVAEGDNNRQIAEKLLISEHTVKNHMKNILVKLGLDNRVQLTGFAIKHGMTRKGQN</sequence>
<dbReference type="CDD" id="cd06170">
    <property type="entry name" value="LuxR_C_like"/>
    <property type="match status" value="1"/>
</dbReference>
<dbReference type="SMART" id="SM00448">
    <property type="entry name" value="REC"/>
    <property type="match status" value="1"/>
</dbReference>
<dbReference type="GO" id="GO:0003677">
    <property type="term" value="F:DNA binding"/>
    <property type="evidence" value="ECO:0007669"/>
    <property type="project" value="UniProtKB-KW"/>
</dbReference>
<feature type="domain" description="Response regulatory" evidence="7">
    <location>
        <begin position="9"/>
        <end position="125"/>
    </location>
</feature>
<dbReference type="CDD" id="cd17535">
    <property type="entry name" value="REC_NarL-like"/>
    <property type="match status" value="1"/>
</dbReference>
<accession>A0ABQ1F4C1</accession>
<evidence type="ECO:0000256" key="2">
    <source>
        <dbReference type="ARBA" id="ARBA00023015"/>
    </source>
</evidence>
<dbReference type="SUPFAM" id="SSF52172">
    <property type="entry name" value="CheY-like"/>
    <property type="match status" value="1"/>
</dbReference>
<dbReference type="Gene3D" id="3.40.50.2300">
    <property type="match status" value="1"/>
</dbReference>
<gene>
    <name evidence="8" type="ORF">GCM10008018_51000</name>
</gene>
<evidence type="ECO:0000313" key="9">
    <source>
        <dbReference type="Proteomes" id="UP000615455"/>
    </source>
</evidence>
<dbReference type="PROSITE" id="PS50043">
    <property type="entry name" value="HTH_LUXR_2"/>
    <property type="match status" value="1"/>
</dbReference>
<dbReference type="SUPFAM" id="SSF46894">
    <property type="entry name" value="C-terminal effector domain of the bipartite response regulators"/>
    <property type="match status" value="1"/>
</dbReference>
<keyword evidence="2" id="KW-0805">Transcription regulation</keyword>
<evidence type="ECO:0000256" key="3">
    <source>
        <dbReference type="ARBA" id="ARBA00023125"/>
    </source>
</evidence>
<evidence type="ECO:0000313" key="8">
    <source>
        <dbReference type="EMBL" id="GFZ98594.1"/>
    </source>
</evidence>
<evidence type="ECO:0000256" key="1">
    <source>
        <dbReference type="ARBA" id="ARBA00022553"/>
    </source>
</evidence>
<dbReference type="InterPro" id="IPR000792">
    <property type="entry name" value="Tscrpt_reg_LuxR_C"/>
</dbReference>
<dbReference type="Pfam" id="PF00072">
    <property type="entry name" value="Response_reg"/>
    <property type="match status" value="1"/>
</dbReference>
<dbReference type="PANTHER" id="PTHR43214:SF43">
    <property type="entry name" value="TWO-COMPONENT RESPONSE REGULATOR"/>
    <property type="match status" value="1"/>
</dbReference>
<protein>
    <submittedName>
        <fullName evidence="8">DNA-binding response regulator</fullName>
    </submittedName>
</protein>
<keyword evidence="3 8" id="KW-0238">DNA-binding</keyword>
<dbReference type="SMART" id="SM00421">
    <property type="entry name" value="HTH_LUXR"/>
    <property type="match status" value="1"/>
</dbReference>
<dbReference type="EMBL" id="BMHE01000034">
    <property type="protein sequence ID" value="GFZ98594.1"/>
    <property type="molecule type" value="Genomic_DNA"/>
</dbReference>
<feature type="domain" description="HTH luxR-type" evidence="6">
    <location>
        <begin position="152"/>
        <end position="217"/>
    </location>
</feature>
<dbReference type="PANTHER" id="PTHR43214">
    <property type="entry name" value="TWO-COMPONENT RESPONSE REGULATOR"/>
    <property type="match status" value="1"/>
</dbReference>
<dbReference type="RefSeq" id="WP_189016639.1">
    <property type="nucleotide sequence ID" value="NZ_BMHE01000034.1"/>
</dbReference>
<feature type="modified residue" description="4-aspartylphosphate" evidence="5">
    <location>
        <position position="60"/>
    </location>
</feature>
<dbReference type="InterPro" id="IPR001789">
    <property type="entry name" value="Sig_transdc_resp-reg_receiver"/>
</dbReference>
<dbReference type="InterPro" id="IPR011006">
    <property type="entry name" value="CheY-like_superfamily"/>
</dbReference>
<keyword evidence="4" id="KW-0804">Transcription</keyword>
<dbReference type="InterPro" id="IPR039420">
    <property type="entry name" value="WalR-like"/>
</dbReference>
<dbReference type="InterPro" id="IPR016032">
    <property type="entry name" value="Sig_transdc_resp-reg_C-effctor"/>
</dbReference>
<reference evidence="9" key="1">
    <citation type="journal article" date="2019" name="Int. J. Syst. Evol. Microbiol.">
        <title>The Global Catalogue of Microorganisms (GCM) 10K type strain sequencing project: providing services to taxonomists for standard genome sequencing and annotation.</title>
        <authorList>
            <consortium name="The Broad Institute Genomics Platform"/>
            <consortium name="The Broad Institute Genome Sequencing Center for Infectious Disease"/>
            <person name="Wu L."/>
            <person name="Ma J."/>
        </authorList>
    </citation>
    <scope>NUCLEOTIDE SEQUENCE [LARGE SCALE GENOMIC DNA]</scope>
    <source>
        <strain evidence="9">CGMCC 1.15043</strain>
    </source>
</reference>
<dbReference type="PROSITE" id="PS50110">
    <property type="entry name" value="RESPONSE_REGULATORY"/>
    <property type="match status" value="1"/>
</dbReference>
<organism evidence="8 9">
    <name type="scientific">Paenibacillus marchantiophytorum</name>
    <dbReference type="NCBI Taxonomy" id="1619310"/>
    <lineage>
        <taxon>Bacteria</taxon>
        <taxon>Bacillati</taxon>
        <taxon>Bacillota</taxon>
        <taxon>Bacilli</taxon>
        <taxon>Bacillales</taxon>
        <taxon>Paenibacillaceae</taxon>
        <taxon>Paenibacillus</taxon>
    </lineage>
</organism>
<evidence type="ECO:0000259" key="6">
    <source>
        <dbReference type="PROSITE" id="PS50043"/>
    </source>
</evidence>
<dbReference type="InterPro" id="IPR058245">
    <property type="entry name" value="NreC/VraR/RcsB-like_REC"/>
</dbReference>
<evidence type="ECO:0000256" key="4">
    <source>
        <dbReference type="ARBA" id="ARBA00023163"/>
    </source>
</evidence>
<comment type="caution">
    <text evidence="8">The sequence shown here is derived from an EMBL/GenBank/DDBJ whole genome shotgun (WGS) entry which is preliminary data.</text>
</comment>
<evidence type="ECO:0000259" key="7">
    <source>
        <dbReference type="PROSITE" id="PS50110"/>
    </source>
</evidence>
<proteinExistence type="predicted"/>
<name>A0ABQ1F4C1_9BACL</name>
<keyword evidence="1 5" id="KW-0597">Phosphoprotein</keyword>
<evidence type="ECO:0000256" key="5">
    <source>
        <dbReference type="PROSITE-ProRule" id="PRU00169"/>
    </source>
</evidence>
<dbReference type="PRINTS" id="PR00038">
    <property type="entry name" value="HTHLUXR"/>
</dbReference>
<dbReference type="Pfam" id="PF00196">
    <property type="entry name" value="GerE"/>
    <property type="match status" value="1"/>
</dbReference>